<evidence type="ECO:0000313" key="1">
    <source>
        <dbReference type="EMBL" id="KIK79031.1"/>
    </source>
</evidence>
<dbReference type="Proteomes" id="UP000054538">
    <property type="component" value="Unassembled WGS sequence"/>
</dbReference>
<keyword evidence="2" id="KW-1185">Reference proteome</keyword>
<sequence length="80" mass="9113">WILQTMPNTYNVCWKEPFLALPGAKTIVIFISADVEALPMTSPEYLEIRAACARVANLSGVGDYIDKAFRDLDLCLWWIY</sequence>
<dbReference type="OrthoDB" id="2689743at2759"/>
<dbReference type="InParanoid" id="A0A0D0D5W6"/>
<reference evidence="1 2" key="1">
    <citation type="submission" date="2014-04" db="EMBL/GenBank/DDBJ databases">
        <authorList>
            <consortium name="DOE Joint Genome Institute"/>
            <person name="Kuo A."/>
            <person name="Kohler A."/>
            <person name="Jargeat P."/>
            <person name="Nagy L.G."/>
            <person name="Floudas D."/>
            <person name="Copeland A."/>
            <person name="Barry K.W."/>
            <person name="Cichocki N."/>
            <person name="Veneault-Fourrey C."/>
            <person name="LaButti K."/>
            <person name="Lindquist E.A."/>
            <person name="Lipzen A."/>
            <person name="Lundell T."/>
            <person name="Morin E."/>
            <person name="Murat C."/>
            <person name="Sun H."/>
            <person name="Tunlid A."/>
            <person name="Henrissat B."/>
            <person name="Grigoriev I.V."/>
            <person name="Hibbett D.S."/>
            <person name="Martin F."/>
            <person name="Nordberg H.P."/>
            <person name="Cantor M.N."/>
            <person name="Hua S.X."/>
        </authorList>
    </citation>
    <scope>NUCLEOTIDE SEQUENCE [LARGE SCALE GENOMIC DNA]</scope>
    <source>
        <strain evidence="1 2">Ve08.2h10</strain>
    </source>
</reference>
<proteinExistence type="predicted"/>
<evidence type="ECO:0000313" key="2">
    <source>
        <dbReference type="Proteomes" id="UP000054538"/>
    </source>
</evidence>
<reference evidence="2" key="2">
    <citation type="submission" date="2015-01" db="EMBL/GenBank/DDBJ databases">
        <title>Evolutionary Origins and Diversification of the Mycorrhizal Mutualists.</title>
        <authorList>
            <consortium name="DOE Joint Genome Institute"/>
            <consortium name="Mycorrhizal Genomics Consortium"/>
            <person name="Kohler A."/>
            <person name="Kuo A."/>
            <person name="Nagy L.G."/>
            <person name="Floudas D."/>
            <person name="Copeland A."/>
            <person name="Barry K.W."/>
            <person name="Cichocki N."/>
            <person name="Veneault-Fourrey C."/>
            <person name="LaButti K."/>
            <person name="Lindquist E.A."/>
            <person name="Lipzen A."/>
            <person name="Lundell T."/>
            <person name="Morin E."/>
            <person name="Murat C."/>
            <person name="Riley R."/>
            <person name="Ohm R."/>
            <person name="Sun H."/>
            <person name="Tunlid A."/>
            <person name="Henrissat B."/>
            <person name="Grigoriev I.V."/>
            <person name="Hibbett D.S."/>
            <person name="Martin F."/>
        </authorList>
    </citation>
    <scope>NUCLEOTIDE SEQUENCE [LARGE SCALE GENOMIC DNA]</scope>
    <source>
        <strain evidence="2">Ve08.2h10</strain>
    </source>
</reference>
<dbReference type="STRING" id="930991.A0A0D0D5W6"/>
<gene>
    <name evidence="1" type="ORF">PAXRUDRAFT_162400</name>
</gene>
<dbReference type="HOGENOM" id="CLU_2596626_0_0_1"/>
<feature type="non-terminal residue" evidence="1">
    <location>
        <position position="1"/>
    </location>
</feature>
<protein>
    <submittedName>
        <fullName evidence="1">Uncharacterized protein</fullName>
    </submittedName>
</protein>
<dbReference type="AlphaFoldDB" id="A0A0D0D5W6"/>
<accession>A0A0D0D5W6</accession>
<name>A0A0D0D5W6_9AGAM</name>
<organism evidence="1 2">
    <name type="scientific">Paxillus rubicundulus Ve08.2h10</name>
    <dbReference type="NCBI Taxonomy" id="930991"/>
    <lineage>
        <taxon>Eukaryota</taxon>
        <taxon>Fungi</taxon>
        <taxon>Dikarya</taxon>
        <taxon>Basidiomycota</taxon>
        <taxon>Agaricomycotina</taxon>
        <taxon>Agaricomycetes</taxon>
        <taxon>Agaricomycetidae</taxon>
        <taxon>Boletales</taxon>
        <taxon>Paxilineae</taxon>
        <taxon>Paxillaceae</taxon>
        <taxon>Paxillus</taxon>
    </lineage>
</organism>
<dbReference type="EMBL" id="KN826396">
    <property type="protein sequence ID" value="KIK79031.1"/>
    <property type="molecule type" value="Genomic_DNA"/>
</dbReference>